<sequence>MSAVKINYLKILFSTFLLLIFFSCSKESTDKTSDSKKEEITFIGSSNVGGQLGYYRIIKVTKDSIHFESGQTVNNKHKEWHSAIKPETWKKLVSSFKIKNLDHIESSPSIQAIDGIDESFQIKTTKKSHVYVNSHNDIHYNQFSRFKQELLKIIPQEYQ</sequence>
<dbReference type="STRING" id="236814.IX39_02420"/>
<evidence type="ECO:0000313" key="2">
    <source>
        <dbReference type="Proteomes" id="UP000028713"/>
    </source>
</evidence>
<dbReference type="EMBL" id="JPRP01000001">
    <property type="protein sequence ID" value="KFE99539.1"/>
    <property type="molecule type" value="Genomic_DNA"/>
</dbReference>
<gene>
    <name evidence="1" type="ORF">IX39_02420</name>
</gene>
<dbReference type="PROSITE" id="PS51257">
    <property type="entry name" value="PROKAR_LIPOPROTEIN"/>
    <property type="match status" value="1"/>
</dbReference>
<protein>
    <recommendedName>
        <fullName evidence="3">Lipoprotein</fullName>
    </recommendedName>
</protein>
<evidence type="ECO:0008006" key="3">
    <source>
        <dbReference type="Google" id="ProtNLM"/>
    </source>
</evidence>
<reference evidence="1 2" key="1">
    <citation type="submission" date="2014-07" db="EMBL/GenBank/DDBJ databases">
        <title>Genome of Chryseobacterium formosense LMG 24722.</title>
        <authorList>
            <person name="Pipes S.E."/>
            <person name="Stropko S.J."/>
            <person name="Newman J.D."/>
        </authorList>
    </citation>
    <scope>NUCLEOTIDE SEQUENCE [LARGE SCALE GENOMIC DNA]</scope>
    <source>
        <strain evidence="1 2">LMG 24722</strain>
    </source>
</reference>
<dbReference type="eggNOG" id="ENOG5033BXE">
    <property type="taxonomic scope" value="Bacteria"/>
</dbReference>
<comment type="caution">
    <text evidence="1">The sequence shown here is derived from an EMBL/GenBank/DDBJ whole genome shotgun (WGS) entry which is preliminary data.</text>
</comment>
<dbReference type="Proteomes" id="UP000028713">
    <property type="component" value="Unassembled WGS sequence"/>
</dbReference>
<evidence type="ECO:0000313" key="1">
    <source>
        <dbReference type="EMBL" id="KFE99539.1"/>
    </source>
</evidence>
<dbReference type="AlphaFoldDB" id="A0A085Z526"/>
<dbReference type="RefSeq" id="WP_034673128.1">
    <property type="nucleotide sequence ID" value="NZ_JPRP01000001.1"/>
</dbReference>
<organism evidence="1 2">
    <name type="scientific">Chryseobacterium formosense</name>
    <dbReference type="NCBI Taxonomy" id="236814"/>
    <lineage>
        <taxon>Bacteria</taxon>
        <taxon>Pseudomonadati</taxon>
        <taxon>Bacteroidota</taxon>
        <taxon>Flavobacteriia</taxon>
        <taxon>Flavobacteriales</taxon>
        <taxon>Weeksellaceae</taxon>
        <taxon>Chryseobacterium group</taxon>
        <taxon>Chryseobacterium</taxon>
    </lineage>
</organism>
<proteinExistence type="predicted"/>
<keyword evidence="2" id="KW-1185">Reference proteome</keyword>
<accession>A0A085Z526</accession>
<dbReference type="OrthoDB" id="1273858at2"/>
<name>A0A085Z526_9FLAO</name>